<feature type="domain" description="PAC" evidence="16">
    <location>
        <begin position="74"/>
        <end position="129"/>
    </location>
</feature>
<keyword evidence="12" id="KW-0472">Membrane</keyword>
<dbReference type="Pfam" id="PF02518">
    <property type="entry name" value="HATPase_c"/>
    <property type="match status" value="1"/>
</dbReference>
<dbReference type="GO" id="GO:0016020">
    <property type="term" value="C:membrane"/>
    <property type="evidence" value="ECO:0007669"/>
    <property type="project" value="UniProtKB-SubCell"/>
</dbReference>
<dbReference type="CDD" id="cd00082">
    <property type="entry name" value="HisKA"/>
    <property type="match status" value="1"/>
</dbReference>
<dbReference type="InterPro" id="IPR000014">
    <property type="entry name" value="PAS"/>
</dbReference>
<dbReference type="Gene3D" id="3.30.450.20">
    <property type="entry name" value="PAS domain"/>
    <property type="match status" value="1"/>
</dbReference>
<dbReference type="InterPro" id="IPR005467">
    <property type="entry name" value="His_kinase_dom"/>
</dbReference>
<dbReference type="InterPro" id="IPR036097">
    <property type="entry name" value="HisK_dim/P_sf"/>
</dbReference>
<comment type="caution">
    <text evidence="17">The sequence shown here is derived from an EMBL/GenBank/DDBJ whole genome shotgun (WGS) entry which is preliminary data.</text>
</comment>
<dbReference type="SUPFAM" id="SSF47384">
    <property type="entry name" value="Homodimeric domain of signal transducing histidine kinase"/>
    <property type="match status" value="1"/>
</dbReference>
<dbReference type="InterPro" id="IPR050351">
    <property type="entry name" value="BphY/WalK/GraS-like"/>
</dbReference>
<dbReference type="SMART" id="SM00388">
    <property type="entry name" value="HisKA"/>
    <property type="match status" value="1"/>
</dbReference>
<evidence type="ECO:0000256" key="2">
    <source>
        <dbReference type="ARBA" id="ARBA00004141"/>
    </source>
</evidence>
<evidence type="ECO:0000256" key="12">
    <source>
        <dbReference type="ARBA" id="ARBA00023136"/>
    </source>
</evidence>
<keyword evidence="13" id="KW-0175">Coiled coil</keyword>
<dbReference type="Gene3D" id="1.10.287.130">
    <property type="match status" value="1"/>
</dbReference>
<keyword evidence="5" id="KW-0808">Transferase</keyword>
<dbReference type="SUPFAM" id="SSF55874">
    <property type="entry name" value="ATPase domain of HSP90 chaperone/DNA topoisomerase II/histidine kinase"/>
    <property type="match status" value="1"/>
</dbReference>
<evidence type="ECO:0000256" key="13">
    <source>
        <dbReference type="SAM" id="Coils"/>
    </source>
</evidence>
<keyword evidence="7" id="KW-0547">Nucleotide-binding</keyword>
<keyword evidence="11" id="KW-0902">Two-component regulatory system</keyword>
<protein>
    <recommendedName>
        <fullName evidence="3">histidine kinase</fullName>
        <ecNumber evidence="3">2.7.13.3</ecNumber>
    </recommendedName>
</protein>
<dbReference type="EC" id="2.7.13.3" evidence="3"/>
<dbReference type="SMART" id="SM00387">
    <property type="entry name" value="HATPase_c"/>
    <property type="match status" value="1"/>
</dbReference>
<dbReference type="Pfam" id="PF00512">
    <property type="entry name" value="HisKA"/>
    <property type="match status" value="1"/>
</dbReference>
<dbReference type="InterPro" id="IPR003661">
    <property type="entry name" value="HisK_dim/P_dom"/>
</dbReference>
<evidence type="ECO:0000259" key="16">
    <source>
        <dbReference type="PROSITE" id="PS50113"/>
    </source>
</evidence>
<evidence type="ECO:0000256" key="7">
    <source>
        <dbReference type="ARBA" id="ARBA00022741"/>
    </source>
</evidence>
<dbReference type="PROSITE" id="PS50113">
    <property type="entry name" value="PAC"/>
    <property type="match status" value="1"/>
</dbReference>
<dbReference type="SUPFAM" id="SSF55785">
    <property type="entry name" value="PYP-like sensor domain (PAS domain)"/>
    <property type="match status" value="1"/>
</dbReference>
<dbReference type="EMBL" id="QEWP01000002">
    <property type="protein sequence ID" value="PWE00725.1"/>
    <property type="molecule type" value="Genomic_DNA"/>
</dbReference>
<dbReference type="NCBIfam" id="TIGR00229">
    <property type="entry name" value="sensory_box"/>
    <property type="match status" value="1"/>
</dbReference>
<dbReference type="PRINTS" id="PR00344">
    <property type="entry name" value="BCTRLSENSOR"/>
</dbReference>
<dbReference type="InterPro" id="IPR001610">
    <property type="entry name" value="PAC"/>
</dbReference>
<dbReference type="InterPro" id="IPR003594">
    <property type="entry name" value="HATPase_dom"/>
</dbReference>
<dbReference type="InterPro" id="IPR000700">
    <property type="entry name" value="PAS-assoc_C"/>
</dbReference>
<dbReference type="GO" id="GO:0005524">
    <property type="term" value="F:ATP binding"/>
    <property type="evidence" value="ECO:0007669"/>
    <property type="project" value="UniProtKB-KW"/>
</dbReference>
<dbReference type="PANTHER" id="PTHR42878:SF7">
    <property type="entry name" value="SENSOR HISTIDINE KINASE GLRK"/>
    <property type="match status" value="1"/>
</dbReference>
<dbReference type="GO" id="GO:0007234">
    <property type="term" value="P:osmosensory signaling via phosphorelay pathway"/>
    <property type="evidence" value="ECO:0007669"/>
    <property type="project" value="TreeGrafter"/>
</dbReference>
<dbReference type="Pfam" id="PF13426">
    <property type="entry name" value="PAS_9"/>
    <property type="match status" value="1"/>
</dbReference>
<dbReference type="CDD" id="cd00130">
    <property type="entry name" value="PAS"/>
    <property type="match status" value="1"/>
</dbReference>
<dbReference type="GO" id="GO:0000156">
    <property type="term" value="F:phosphorelay response regulator activity"/>
    <property type="evidence" value="ECO:0007669"/>
    <property type="project" value="TreeGrafter"/>
</dbReference>
<evidence type="ECO:0000256" key="3">
    <source>
        <dbReference type="ARBA" id="ARBA00012438"/>
    </source>
</evidence>
<dbReference type="RefSeq" id="WP_109263096.1">
    <property type="nucleotide sequence ID" value="NZ_QEWP01000002.1"/>
</dbReference>
<feature type="domain" description="Histidine kinase" evidence="14">
    <location>
        <begin position="269"/>
        <end position="486"/>
    </location>
</feature>
<dbReference type="PROSITE" id="PS50109">
    <property type="entry name" value="HIS_KIN"/>
    <property type="match status" value="1"/>
</dbReference>
<evidence type="ECO:0000256" key="9">
    <source>
        <dbReference type="ARBA" id="ARBA00022840"/>
    </source>
</evidence>
<keyword evidence="9" id="KW-0067">ATP-binding</keyword>
<keyword evidence="10" id="KW-1133">Transmembrane helix</keyword>
<feature type="domain" description="PAS" evidence="15">
    <location>
        <begin position="3"/>
        <end position="48"/>
    </location>
</feature>
<evidence type="ECO:0000313" key="17">
    <source>
        <dbReference type="EMBL" id="PWE00725.1"/>
    </source>
</evidence>
<evidence type="ECO:0000313" key="18">
    <source>
        <dbReference type="Proteomes" id="UP000244956"/>
    </source>
</evidence>
<sequence length="486" mass="54764">MIKEQQLVKALDNSEGIIVITDSEGHILFVNKTFEKIYGYTRDEVTGKRPSILKSGFHSKAFYQDLWATISSGKSWNGDLINRSRSGELIVEKASISPIFSDDEDKITGYVAVKHNISEKKRLKEQLEAKEQLFEKLFENSPVGIFVMEALESENEIYDFQIKRANLRSSVIFNRISFIDCNLSFILGNINIRRILQQHKTIQQGELVFEWNSVLKDKIIEFKLFSLGTSQYCLLASDISSQLEMERKLKKSEAHLRELNETKDKIFSIIAHDLRSPFQAIIGFATLLNDGMGNSSIEELKDMSAQITDVSEKTYKLLDDLLTWSKSQLGQLSPVLVSLNLYELVEKVMGQMSMLANKKKIELVNGINKDIALTLDKDMLEFVIRNLVHNGIKFTNIGGEVKCYSSIEDDNVFIHVKDTGIGIQQAKQKGIFSLSGNLSTNGTSEEAGTGLGLMLSREMVELNEGQISLESNPGEGSCFTLSFKRH</sequence>
<dbReference type="GO" id="GO:0000155">
    <property type="term" value="F:phosphorelay sensor kinase activity"/>
    <property type="evidence" value="ECO:0007669"/>
    <property type="project" value="InterPro"/>
</dbReference>
<dbReference type="PROSITE" id="PS50112">
    <property type="entry name" value="PAS"/>
    <property type="match status" value="1"/>
</dbReference>
<evidence type="ECO:0000256" key="1">
    <source>
        <dbReference type="ARBA" id="ARBA00000085"/>
    </source>
</evidence>
<dbReference type="Proteomes" id="UP000244956">
    <property type="component" value="Unassembled WGS sequence"/>
</dbReference>
<keyword evidence="4" id="KW-0597">Phosphoprotein</keyword>
<dbReference type="InterPro" id="IPR035965">
    <property type="entry name" value="PAS-like_dom_sf"/>
</dbReference>
<dbReference type="SMART" id="SM00086">
    <property type="entry name" value="PAC"/>
    <property type="match status" value="1"/>
</dbReference>
<keyword evidence="6" id="KW-0812">Transmembrane</keyword>
<evidence type="ECO:0000256" key="8">
    <source>
        <dbReference type="ARBA" id="ARBA00022777"/>
    </source>
</evidence>
<evidence type="ECO:0000256" key="6">
    <source>
        <dbReference type="ARBA" id="ARBA00022692"/>
    </source>
</evidence>
<dbReference type="SMART" id="SM00091">
    <property type="entry name" value="PAS"/>
    <property type="match status" value="1"/>
</dbReference>
<dbReference type="GO" id="GO:0030295">
    <property type="term" value="F:protein kinase activator activity"/>
    <property type="evidence" value="ECO:0007669"/>
    <property type="project" value="TreeGrafter"/>
</dbReference>
<dbReference type="AlphaFoldDB" id="A0A2U2BCC6"/>
<evidence type="ECO:0000259" key="14">
    <source>
        <dbReference type="PROSITE" id="PS50109"/>
    </source>
</evidence>
<name>A0A2U2BCC6_9BACT</name>
<proteinExistence type="predicted"/>
<evidence type="ECO:0000256" key="11">
    <source>
        <dbReference type="ARBA" id="ARBA00023012"/>
    </source>
</evidence>
<keyword evidence="18" id="KW-1185">Reference proteome</keyword>
<dbReference type="InterPro" id="IPR004358">
    <property type="entry name" value="Sig_transdc_His_kin-like_C"/>
</dbReference>
<dbReference type="Gene3D" id="3.30.565.10">
    <property type="entry name" value="Histidine kinase-like ATPase, C-terminal domain"/>
    <property type="match status" value="1"/>
</dbReference>
<comment type="catalytic activity">
    <reaction evidence="1">
        <text>ATP + protein L-histidine = ADP + protein N-phospho-L-histidine.</text>
        <dbReference type="EC" id="2.7.13.3"/>
    </reaction>
</comment>
<evidence type="ECO:0000256" key="5">
    <source>
        <dbReference type="ARBA" id="ARBA00022679"/>
    </source>
</evidence>
<feature type="coiled-coil region" evidence="13">
    <location>
        <begin position="110"/>
        <end position="168"/>
    </location>
</feature>
<dbReference type="OrthoDB" id="9781208at2"/>
<organism evidence="17 18">
    <name type="scientific">Marinilabilia rubra</name>
    <dbReference type="NCBI Taxonomy" id="2162893"/>
    <lineage>
        <taxon>Bacteria</taxon>
        <taxon>Pseudomonadati</taxon>
        <taxon>Bacteroidota</taxon>
        <taxon>Bacteroidia</taxon>
        <taxon>Marinilabiliales</taxon>
        <taxon>Marinilabiliaceae</taxon>
        <taxon>Marinilabilia</taxon>
    </lineage>
</organism>
<gene>
    <name evidence="17" type="ORF">DDZ16_03790</name>
</gene>
<keyword evidence="8 17" id="KW-0418">Kinase</keyword>
<comment type="subcellular location">
    <subcellularLocation>
        <location evidence="2">Membrane</location>
        <topology evidence="2">Multi-pass membrane protein</topology>
    </subcellularLocation>
</comment>
<evidence type="ECO:0000256" key="4">
    <source>
        <dbReference type="ARBA" id="ARBA00022553"/>
    </source>
</evidence>
<evidence type="ECO:0000256" key="10">
    <source>
        <dbReference type="ARBA" id="ARBA00022989"/>
    </source>
</evidence>
<dbReference type="PANTHER" id="PTHR42878">
    <property type="entry name" value="TWO-COMPONENT HISTIDINE KINASE"/>
    <property type="match status" value="1"/>
</dbReference>
<dbReference type="InterPro" id="IPR036890">
    <property type="entry name" value="HATPase_C_sf"/>
</dbReference>
<accession>A0A2U2BCC6</accession>
<reference evidence="17 18" key="1">
    <citation type="submission" date="2018-05" db="EMBL/GenBank/DDBJ databases">
        <title>Marinilabilia rubrum sp. nov., isolated from saltern sediment.</title>
        <authorList>
            <person name="Zhang R."/>
        </authorList>
    </citation>
    <scope>NUCLEOTIDE SEQUENCE [LARGE SCALE GENOMIC DNA]</scope>
    <source>
        <strain evidence="17 18">WTE16</strain>
    </source>
</reference>
<evidence type="ECO:0000259" key="15">
    <source>
        <dbReference type="PROSITE" id="PS50112"/>
    </source>
</evidence>